<protein>
    <submittedName>
        <fullName evidence="1">Uncharacterized protein</fullName>
    </submittedName>
</protein>
<evidence type="ECO:0000313" key="2">
    <source>
        <dbReference type="Proteomes" id="UP000288216"/>
    </source>
</evidence>
<comment type="caution">
    <text evidence="1">The sequence shown here is derived from an EMBL/GenBank/DDBJ whole genome shotgun (WGS) entry which is preliminary data.</text>
</comment>
<organism evidence="1 2">
    <name type="scientific">Scyliorhinus torazame</name>
    <name type="common">Cloudy catshark</name>
    <name type="synonym">Catulus torazame</name>
    <dbReference type="NCBI Taxonomy" id="75743"/>
    <lineage>
        <taxon>Eukaryota</taxon>
        <taxon>Metazoa</taxon>
        <taxon>Chordata</taxon>
        <taxon>Craniata</taxon>
        <taxon>Vertebrata</taxon>
        <taxon>Chondrichthyes</taxon>
        <taxon>Elasmobranchii</taxon>
        <taxon>Galeomorphii</taxon>
        <taxon>Galeoidea</taxon>
        <taxon>Carcharhiniformes</taxon>
        <taxon>Scyliorhinidae</taxon>
        <taxon>Scyliorhinus</taxon>
    </lineage>
</organism>
<proteinExistence type="predicted"/>
<reference evidence="1 2" key="1">
    <citation type="journal article" date="2018" name="Nat. Ecol. Evol.">
        <title>Shark genomes provide insights into elasmobranch evolution and the origin of vertebrates.</title>
        <authorList>
            <person name="Hara Y"/>
            <person name="Yamaguchi K"/>
            <person name="Onimaru K"/>
            <person name="Kadota M"/>
            <person name="Koyanagi M"/>
            <person name="Keeley SD"/>
            <person name="Tatsumi K"/>
            <person name="Tanaka K"/>
            <person name="Motone F"/>
            <person name="Kageyama Y"/>
            <person name="Nozu R"/>
            <person name="Adachi N"/>
            <person name="Nishimura O"/>
            <person name="Nakagawa R"/>
            <person name="Tanegashima C"/>
            <person name="Kiyatake I"/>
            <person name="Matsumoto R"/>
            <person name="Murakumo K"/>
            <person name="Nishida K"/>
            <person name="Terakita A"/>
            <person name="Kuratani S"/>
            <person name="Sato K"/>
            <person name="Hyodo S Kuraku.S."/>
        </authorList>
    </citation>
    <scope>NUCLEOTIDE SEQUENCE [LARGE SCALE GENOMIC DNA]</scope>
</reference>
<gene>
    <name evidence="1" type="ORF">scyTo_0006964</name>
</gene>
<accession>A0A401NJB1</accession>
<name>A0A401NJB1_SCYTO</name>
<keyword evidence="2" id="KW-1185">Reference proteome</keyword>
<dbReference type="Proteomes" id="UP000288216">
    <property type="component" value="Unassembled WGS sequence"/>
</dbReference>
<dbReference type="EMBL" id="BFAA01002438">
    <property type="protein sequence ID" value="GCB60955.1"/>
    <property type="molecule type" value="Genomic_DNA"/>
</dbReference>
<dbReference type="AlphaFoldDB" id="A0A401NJB1"/>
<evidence type="ECO:0000313" key="1">
    <source>
        <dbReference type="EMBL" id="GCB60955.1"/>
    </source>
</evidence>
<sequence length="84" mass="9625">MKSKYDDFFLNSMLAAVNSGMGMKGFKKEFPMKDAIYAAAYAWNTLDKETLAQRVAYDYVQCSKKLLCQKPLLFDKDKTCYVSP</sequence>